<keyword evidence="2" id="KW-0378">Hydrolase</keyword>
<dbReference type="Gene3D" id="3.40.50.1820">
    <property type="entry name" value="alpha/beta hydrolase"/>
    <property type="match status" value="1"/>
</dbReference>
<reference evidence="5 6" key="1">
    <citation type="journal article" date="2014" name="FEMS Microbiol. Lett.">
        <title>Genome sequencing analysis reveals virulence-related gene content of Ochrobactrum intermedium strain 229E, a urease-positive strain isolated from the human gastric niche.</title>
        <authorList>
            <person name="Kulkarni G.J."/>
            <person name="Shetty S."/>
            <person name="Dharne M.S."/>
            <person name="Shouche Y.S."/>
        </authorList>
    </citation>
    <scope>NUCLEOTIDE SEQUENCE [LARGE SCALE GENOMIC DNA]</scope>
    <source>
        <strain evidence="5 6">229E</strain>
    </source>
</reference>
<dbReference type="InterPro" id="IPR052558">
    <property type="entry name" value="Siderophore_Hydrolase_D"/>
</dbReference>
<organism evidence="5 6">
    <name type="scientific">Brucella intermedia 229E</name>
    <dbReference type="NCBI Taxonomy" id="1337887"/>
    <lineage>
        <taxon>Bacteria</taxon>
        <taxon>Pseudomonadati</taxon>
        <taxon>Pseudomonadota</taxon>
        <taxon>Alphaproteobacteria</taxon>
        <taxon>Hyphomicrobiales</taxon>
        <taxon>Brucellaceae</taxon>
        <taxon>Brucella/Ochrobactrum group</taxon>
        <taxon>Brucella</taxon>
    </lineage>
</organism>
<evidence type="ECO:0000313" key="6">
    <source>
        <dbReference type="Proteomes" id="UP000016842"/>
    </source>
</evidence>
<dbReference type="EMBL" id="ASXJ01000157">
    <property type="protein sequence ID" value="ERM01532.1"/>
    <property type="molecule type" value="Genomic_DNA"/>
</dbReference>
<proteinExistence type="inferred from homology"/>
<name>U4VFB3_9HYPH</name>
<dbReference type="SUPFAM" id="SSF53474">
    <property type="entry name" value="alpha/beta-Hydrolases"/>
    <property type="match status" value="1"/>
</dbReference>
<evidence type="ECO:0000256" key="4">
    <source>
        <dbReference type="SAM" id="SignalP"/>
    </source>
</evidence>
<dbReference type="Pfam" id="PF00756">
    <property type="entry name" value="Esterase"/>
    <property type="match status" value="1"/>
</dbReference>
<gene>
    <name evidence="5" type="ORF">Q644_21140</name>
</gene>
<keyword evidence="4" id="KW-0732">Signal</keyword>
<dbReference type="PANTHER" id="PTHR40841:SF2">
    <property type="entry name" value="SIDEROPHORE-DEGRADING ESTERASE (EUROFUNG)"/>
    <property type="match status" value="1"/>
</dbReference>
<feature type="region of interest" description="Disordered" evidence="3">
    <location>
        <begin position="225"/>
        <end position="250"/>
    </location>
</feature>
<evidence type="ECO:0000256" key="1">
    <source>
        <dbReference type="ARBA" id="ARBA00005622"/>
    </source>
</evidence>
<dbReference type="InterPro" id="IPR029058">
    <property type="entry name" value="AB_hydrolase_fold"/>
</dbReference>
<evidence type="ECO:0000256" key="2">
    <source>
        <dbReference type="ARBA" id="ARBA00022801"/>
    </source>
</evidence>
<evidence type="ECO:0000313" key="5">
    <source>
        <dbReference type="EMBL" id="ERM01532.1"/>
    </source>
</evidence>
<sequence length="302" mass="33497">MSVVTMIVKWVCLTMTGILTASTVQAAEPVTSSFDMEANGIAYRIFTAAPPKGAAPEGGYPVIYMIDGNRTLPIAAKRMAENPALKAVVVGIGYPPTDNPEEIVRLRYFDLTPPPTRDDLIPVHFNVPKTGGREAFFNFIENQVKPEIEKRFNIDKDRQALFGHSLGGLFTLYALFNHPASFQSYSAADPSIWWNDRSILKDKDQFVTSSKDSPRPPIRLLIETSGKRGNRPGQTKQDDDRLKKLRGGPSGADIFKELSELPQMDAAFRRFENESHGSMIPLTVEDSLDFILLGKAPIVKNN</sequence>
<accession>U4VFB3</accession>
<dbReference type="GO" id="GO:0016788">
    <property type="term" value="F:hydrolase activity, acting on ester bonds"/>
    <property type="evidence" value="ECO:0007669"/>
    <property type="project" value="TreeGrafter"/>
</dbReference>
<dbReference type="PANTHER" id="PTHR40841">
    <property type="entry name" value="SIDEROPHORE TRIACETYLFUSARININE C ESTERASE"/>
    <property type="match status" value="1"/>
</dbReference>
<dbReference type="InterPro" id="IPR000801">
    <property type="entry name" value="Esterase-like"/>
</dbReference>
<feature type="signal peptide" evidence="4">
    <location>
        <begin position="1"/>
        <end position="26"/>
    </location>
</feature>
<feature type="chain" id="PRO_5004656886" evidence="4">
    <location>
        <begin position="27"/>
        <end position="302"/>
    </location>
</feature>
<comment type="similarity">
    <text evidence="1">Belongs to the esterase D family.</text>
</comment>
<dbReference type="PATRIC" id="fig|1337887.3.peg.2940"/>
<evidence type="ECO:0000256" key="3">
    <source>
        <dbReference type="SAM" id="MobiDB-lite"/>
    </source>
</evidence>
<protein>
    <submittedName>
        <fullName evidence="5">Esterase</fullName>
    </submittedName>
</protein>
<comment type="caution">
    <text evidence="5">The sequence shown here is derived from an EMBL/GenBank/DDBJ whole genome shotgun (WGS) entry which is preliminary data.</text>
</comment>
<dbReference type="Proteomes" id="UP000016842">
    <property type="component" value="Unassembled WGS sequence"/>
</dbReference>
<dbReference type="AlphaFoldDB" id="U4VFB3"/>